<evidence type="ECO:0000313" key="3">
    <source>
        <dbReference type="Proteomes" id="UP000323386"/>
    </source>
</evidence>
<dbReference type="PANTHER" id="PTHR40518:SF1">
    <property type="entry name" value="ACETOACETATE DECARBOXYLASE"/>
    <property type="match status" value="1"/>
</dbReference>
<dbReference type="PANTHER" id="PTHR40518">
    <property type="entry name" value="ACETOACETATE DECARBOXYLASE"/>
    <property type="match status" value="1"/>
</dbReference>
<evidence type="ECO:0000256" key="1">
    <source>
        <dbReference type="SAM" id="MobiDB-lite"/>
    </source>
</evidence>
<protein>
    <submittedName>
        <fullName evidence="2">Uncharacterized protein</fullName>
    </submittedName>
</protein>
<dbReference type="Gene3D" id="2.40.400.10">
    <property type="entry name" value="Acetoacetate decarboxylase-like"/>
    <property type="match status" value="1"/>
</dbReference>
<organism evidence="2 3">
    <name type="scientific">Pseudozyma flocculosa</name>
    <dbReference type="NCBI Taxonomy" id="84751"/>
    <lineage>
        <taxon>Eukaryota</taxon>
        <taxon>Fungi</taxon>
        <taxon>Dikarya</taxon>
        <taxon>Basidiomycota</taxon>
        <taxon>Ustilaginomycotina</taxon>
        <taxon>Ustilaginomycetes</taxon>
        <taxon>Ustilaginales</taxon>
        <taxon>Ustilaginaceae</taxon>
        <taxon>Pseudozyma</taxon>
    </lineage>
</organism>
<evidence type="ECO:0000313" key="2">
    <source>
        <dbReference type="EMBL" id="SPO37389.1"/>
    </source>
</evidence>
<dbReference type="Proteomes" id="UP000323386">
    <property type="component" value="Unassembled WGS sequence"/>
</dbReference>
<keyword evidence="3" id="KW-1185">Reference proteome</keyword>
<name>A0A5C3F1N3_9BASI</name>
<gene>
    <name evidence="2" type="ORF">PSFLO_02862</name>
</gene>
<dbReference type="SUPFAM" id="SSF160104">
    <property type="entry name" value="Acetoacetate decarboxylase-like"/>
    <property type="match status" value="1"/>
</dbReference>
<dbReference type="AlphaFoldDB" id="A0A5C3F1N3"/>
<dbReference type="InterPro" id="IPR023375">
    <property type="entry name" value="ADC_dom_sf"/>
</dbReference>
<dbReference type="EMBL" id="OOIP01000007">
    <property type="protein sequence ID" value="SPO37389.1"/>
    <property type="molecule type" value="Genomic_DNA"/>
</dbReference>
<sequence>MPDAAPPSDVPTAPPPWTLTAESWLFPFWTSSSTKRQHQAAKRQTAQESDGAEVARQLGLPPGSFHPLEALASAHVAKDHGEFKGGLGAWILYRYTDSPAGPYDELIYVAGFFKSPDGKKSTPRITNIYVSTRASVWNGRRNWNIPKHVAEFSWSHPVHSDEAGVQTVSVRHPAGSPLRKAGGSGSGDDDDDAPFFSASLQPSRLPSVPVNTNLAIFPALPLLQPPLSDCSGPYGGDGDDADRRKLVEAAVASPSEGVWRSTAPTFRGGASMAYAKPLLSGGRYGDERGFPAATRTWSTGIRFRKVIVSFPEPVEARF</sequence>
<accession>A0A5C3F1N3</accession>
<feature type="region of interest" description="Disordered" evidence="1">
    <location>
        <begin position="171"/>
        <end position="197"/>
    </location>
</feature>
<dbReference type="OrthoDB" id="3359979at2759"/>
<reference evidence="2 3" key="1">
    <citation type="submission" date="2018-03" db="EMBL/GenBank/DDBJ databases">
        <authorList>
            <person name="Guldener U."/>
        </authorList>
    </citation>
    <scope>NUCLEOTIDE SEQUENCE [LARGE SCALE GENOMIC DNA]</scope>
    <source>
        <strain evidence="2 3">DAOM196992</strain>
    </source>
</reference>
<proteinExistence type="predicted"/>